<organism evidence="1 2">
    <name type="scientific">Xanthomonas arboricola pv. guizotiae</name>
    <dbReference type="NCBI Taxonomy" id="487867"/>
    <lineage>
        <taxon>Bacteria</taxon>
        <taxon>Pseudomonadati</taxon>
        <taxon>Pseudomonadota</taxon>
        <taxon>Gammaproteobacteria</taxon>
        <taxon>Lysobacterales</taxon>
        <taxon>Lysobacteraceae</taxon>
        <taxon>Xanthomonas</taxon>
    </lineage>
</organism>
<sequence>MIFSIRRRPGCIASRATTDVTTATYGRHGTWVRTGTAYVFNPADGTGIDSTQASLQRGTPFGL</sequence>
<proteinExistence type="predicted"/>
<dbReference type="Proteomes" id="UP000238049">
    <property type="component" value="Unassembled WGS sequence"/>
</dbReference>
<evidence type="ECO:0000313" key="1">
    <source>
        <dbReference type="EMBL" id="PPU02512.1"/>
    </source>
</evidence>
<protein>
    <submittedName>
        <fullName evidence="1">Uncharacterized protein</fullName>
    </submittedName>
</protein>
<gene>
    <name evidence="1" type="ORF">XarbCFBP7409_05015</name>
</gene>
<evidence type="ECO:0000313" key="2">
    <source>
        <dbReference type="Proteomes" id="UP000238049"/>
    </source>
</evidence>
<dbReference type="EMBL" id="MDSL01000007">
    <property type="protein sequence ID" value="PPU02512.1"/>
    <property type="molecule type" value="Genomic_DNA"/>
</dbReference>
<dbReference type="AlphaFoldDB" id="A0A2S7A5J1"/>
<accession>A0A2S7A5J1</accession>
<reference evidence="1 2" key="1">
    <citation type="submission" date="2016-08" db="EMBL/GenBank/DDBJ databases">
        <title>Evolution of the type three secretion system and type three effector repertoires in Xanthomonas.</title>
        <authorList>
            <person name="Merda D."/>
            <person name="Briand M."/>
            <person name="Bosis E."/>
            <person name="Rousseau C."/>
            <person name="Portier P."/>
            <person name="Jacques M.-A."/>
            <person name="Fischer-Le Saux M."/>
        </authorList>
    </citation>
    <scope>NUCLEOTIDE SEQUENCE [LARGE SCALE GENOMIC DNA]</scope>
    <source>
        <strain evidence="1 2">CFBP 7409</strain>
    </source>
</reference>
<comment type="caution">
    <text evidence="1">The sequence shown here is derived from an EMBL/GenBank/DDBJ whole genome shotgun (WGS) entry which is preliminary data.</text>
</comment>
<name>A0A2S7A5J1_9XANT</name>